<dbReference type="PANTHER" id="PTHR24363">
    <property type="entry name" value="SERINE/THREONINE PROTEIN KINASE"/>
    <property type="match status" value="1"/>
</dbReference>
<comment type="caution">
    <text evidence="11">The sequence shown here is derived from an EMBL/GenBank/DDBJ whole genome shotgun (WGS) entry which is preliminary data.</text>
</comment>
<feature type="domain" description="Protein kinase" evidence="10">
    <location>
        <begin position="17"/>
        <end position="266"/>
    </location>
</feature>
<evidence type="ECO:0000256" key="2">
    <source>
        <dbReference type="ARBA" id="ARBA00022527"/>
    </source>
</evidence>
<reference evidence="11 12" key="1">
    <citation type="submission" date="2021-03" db="EMBL/GenBank/DDBJ databases">
        <title>Genomic Encyclopedia of Type Strains, Phase IV (KMG-IV): sequencing the most valuable type-strain genomes for metagenomic binning, comparative biology and taxonomic classification.</title>
        <authorList>
            <person name="Goeker M."/>
        </authorList>
    </citation>
    <scope>NUCLEOTIDE SEQUENCE [LARGE SCALE GENOMIC DNA]</scope>
    <source>
        <strain evidence="11 12">DSM 101953</strain>
    </source>
</reference>
<keyword evidence="3 11" id="KW-0808">Transferase</keyword>
<dbReference type="InterPro" id="IPR000719">
    <property type="entry name" value="Prot_kinase_dom"/>
</dbReference>
<dbReference type="EC" id="2.7.11.1" evidence="1"/>
<accession>A0ABS4NTC4</accession>
<dbReference type="RefSeq" id="WP_209873649.1">
    <property type="nucleotide sequence ID" value="NZ_JAGGLV010000008.1"/>
</dbReference>
<dbReference type="Gene3D" id="3.30.200.20">
    <property type="entry name" value="Phosphorylase Kinase, domain 1"/>
    <property type="match status" value="1"/>
</dbReference>
<evidence type="ECO:0000256" key="6">
    <source>
        <dbReference type="ARBA" id="ARBA00022840"/>
    </source>
</evidence>
<comment type="catalytic activity">
    <reaction evidence="8">
        <text>L-seryl-[protein] + ATP = O-phospho-L-seryl-[protein] + ADP + H(+)</text>
        <dbReference type="Rhea" id="RHEA:17989"/>
        <dbReference type="Rhea" id="RHEA-COMP:9863"/>
        <dbReference type="Rhea" id="RHEA-COMP:11604"/>
        <dbReference type="ChEBI" id="CHEBI:15378"/>
        <dbReference type="ChEBI" id="CHEBI:29999"/>
        <dbReference type="ChEBI" id="CHEBI:30616"/>
        <dbReference type="ChEBI" id="CHEBI:83421"/>
        <dbReference type="ChEBI" id="CHEBI:456216"/>
        <dbReference type="EC" id="2.7.11.1"/>
    </reaction>
</comment>
<keyword evidence="6 9" id="KW-0067">ATP-binding</keyword>
<dbReference type="Gene3D" id="1.10.510.10">
    <property type="entry name" value="Transferase(Phosphotransferase) domain 1"/>
    <property type="match status" value="1"/>
</dbReference>
<dbReference type="PROSITE" id="PS00108">
    <property type="entry name" value="PROTEIN_KINASE_ST"/>
    <property type="match status" value="1"/>
</dbReference>
<dbReference type="CDD" id="cd14014">
    <property type="entry name" value="STKc_PknB_like"/>
    <property type="match status" value="1"/>
</dbReference>
<evidence type="ECO:0000256" key="5">
    <source>
        <dbReference type="ARBA" id="ARBA00022777"/>
    </source>
</evidence>
<evidence type="ECO:0000256" key="9">
    <source>
        <dbReference type="PROSITE-ProRule" id="PRU10141"/>
    </source>
</evidence>
<dbReference type="Proteomes" id="UP000773462">
    <property type="component" value="Unassembled WGS sequence"/>
</dbReference>
<evidence type="ECO:0000313" key="12">
    <source>
        <dbReference type="Proteomes" id="UP000773462"/>
    </source>
</evidence>
<feature type="binding site" evidence="9">
    <location>
        <position position="47"/>
    </location>
    <ligand>
        <name>ATP</name>
        <dbReference type="ChEBI" id="CHEBI:30616"/>
    </ligand>
</feature>
<dbReference type="SUPFAM" id="SSF56112">
    <property type="entry name" value="Protein kinase-like (PK-like)"/>
    <property type="match status" value="1"/>
</dbReference>
<dbReference type="InterPro" id="IPR017441">
    <property type="entry name" value="Protein_kinase_ATP_BS"/>
</dbReference>
<dbReference type="Pfam" id="PF00069">
    <property type="entry name" value="Pkinase"/>
    <property type="match status" value="1"/>
</dbReference>
<dbReference type="PANTHER" id="PTHR24363:SF0">
    <property type="entry name" value="SERINE_THREONINE KINASE LIKE DOMAIN CONTAINING 1"/>
    <property type="match status" value="1"/>
</dbReference>
<keyword evidence="5 11" id="KW-0418">Kinase</keyword>
<proteinExistence type="predicted"/>
<dbReference type="InterPro" id="IPR011009">
    <property type="entry name" value="Kinase-like_dom_sf"/>
</dbReference>
<dbReference type="GO" id="GO:0004674">
    <property type="term" value="F:protein serine/threonine kinase activity"/>
    <property type="evidence" value="ECO:0007669"/>
    <property type="project" value="UniProtKB-EC"/>
</dbReference>
<evidence type="ECO:0000313" key="11">
    <source>
        <dbReference type="EMBL" id="MBP2112587.1"/>
    </source>
</evidence>
<evidence type="ECO:0000259" key="10">
    <source>
        <dbReference type="PROSITE" id="PS50011"/>
    </source>
</evidence>
<evidence type="ECO:0000256" key="4">
    <source>
        <dbReference type="ARBA" id="ARBA00022741"/>
    </source>
</evidence>
<sequence length="508" mass="55552">MEFTGKLSPGQILGGRYYVTGLIGTGGMSRVYLAEDVRLPGMLRAIKESVIREGSYGAGAIQAEAELLISLRHPLLPQIADFFPPDADGYTYLVMDYIEGITLHQYMAEHPAVMTGERILSYARQLLEVLHYLHSHEPPIIYRDLKPSNIMLTGEHELKVIDFGIARRLRSGSGEDTEKLGTAGFAAPEQYGGGQSSPVSDLYGLGALLLYMASRGEFSAWQPGMERKLQGQLPGRMIPVIRRLLRHHPEERYGSAEEVRAALQQLEIGGAGEARHERERTNMLKAAEDKQAQQSTAVVAVLGVSPGIGTTHTSLAVSRCLSPAGRTAWVDCNPGSQVFNRMKEMAGGPETSGVQGTQEKPFTWMGVDYWKLPPSEGLPHLPDQAYAYIVLDLGTGGGEGALEVFTGSSFPLLIASGADWRLEDTLHWLRRRGLIPRPEWRICLPLAGEHTVALLASLLEPASVYSLPLQQDPFQSKGKLVQAIRGLIGPLKGARSPAKNIRLFQKKS</sequence>
<evidence type="ECO:0000256" key="3">
    <source>
        <dbReference type="ARBA" id="ARBA00022679"/>
    </source>
</evidence>
<comment type="catalytic activity">
    <reaction evidence="7">
        <text>L-threonyl-[protein] + ATP = O-phospho-L-threonyl-[protein] + ADP + H(+)</text>
        <dbReference type="Rhea" id="RHEA:46608"/>
        <dbReference type="Rhea" id="RHEA-COMP:11060"/>
        <dbReference type="Rhea" id="RHEA-COMP:11605"/>
        <dbReference type="ChEBI" id="CHEBI:15378"/>
        <dbReference type="ChEBI" id="CHEBI:30013"/>
        <dbReference type="ChEBI" id="CHEBI:30616"/>
        <dbReference type="ChEBI" id="CHEBI:61977"/>
        <dbReference type="ChEBI" id="CHEBI:456216"/>
        <dbReference type="EC" id="2.7.11.1"/>
    </reaction>
</comment>
<dbReference type="SMART" id="SM00220">
    <property type="entry name" value="S_TKc"/>
    <property type="match status" value="1"/>
</dbReference>
<name>A0ABS4NTC4_9BACL</name>
<dbReference type="EMBL" id="JAGGLV010000008">
    <property type="protein sequence ID" value="MBP2112587.1"/>
    <property type="molecule type" value="Genomic_DNA"/>
</dbReference>
<organism evidence="11 12">
    <name type="scientific">Paenibacillus silagei</name>
    <dbReference type="NCBI Taxonomy" id="1670801"/>
    <lineage>
        <taxon>Bacteria</taxon>
        <taxon>Bacillati</taxon>
        <taxon>Bacillota</taxon>
        <taxon>Bacilli</taxon>
        <taxon>Bacillales</taxon>
        <taxon>Paenibacillaceae</taxon>
        <taxon>Paenibacillus</taxon>
    </lineage>
</organism>
<dbReference type="PROSITE" id="PS50011">
    <property type="entry name" value="PROTEIN_KINASE_DOM"/>
    <property type="match status" value="1"/>
</dbReference>
<keyword evidence="4 9" id="KW-0547">Nucleotide-binding</keyword>
<keyword evidence="12" id="KW-1185">Reference proteome</keyword>
<evidence type="ECO:0000256" key="7">
    <source>
        <dbReference type="ARBA" id="ARBA00047899"/>
    </source>
</evidence>
<dbReference type="InterPro" id="IPR008271">
    <property type="entry name" value="Ser/Thr_kinase_AS"/>
</dbReference>
<keyword evidence="2" id="KW-0723">Serine/threonine-protein kinase</keyword>
<dbReference type="PROSITE" id="PS00107">
    <property type="entry name" value="PROTEIN_KINASE_ATP"/>
    <property type="match status" value="1"/>
</dbReference>
<gene>
    <name evidence="11" type="ORF">J2Z70_002741</name>
</gene>
<protein>
    <recommendedName>
        <fullName evidence="1">non-specific serine/threonine protein kinase</fullName>
        <ecNumber evidence="1">2.7.11.1</ecNumber>
    </recommendedName>
</protein>
<evidence type="ECO:0000256" key="1">
    <source>
        <dbReference type="ARBA" id="ARBA00012513"/>
    </source>
</evidence>
<evidence type="ECO:0000256" key="8">
    <source>
        <dbReference type="ARBA" id="ARBA00048679"/>
    </source>
</evidence>